<evidence type="ECO:0000313" key="3">
    <source>
        <dbReference type="Proteomes" id="UP000037405"/>
    </source>
</evidence>
<organism evidence="1 3">
    <name type="scientific">Rossellomorea marisflavi</name>
    <dbReference type="NCBI Taxonomy" id="189381"/>
    <lineage>
        <taxon>Bacteria</taxon>
        <taxon>Bacillati</taxon>
        <taxon>Bacillota</taxon>
        <taxon>Bacilli</taxon>
        <taxon>Bacillales</taxon>
        <taxon>Bacillaceae</taxon>
        <taxon>Rossellomorea</taxon>
    </lineage>
</organism>
<dbReference type="AlphaFoldDB" id="A0A0M0G0J0"/>
<accession>A0A0M0G0J0</accession>
<evidence type="ECO:0000313" key="4">
    <source>
        <dbReference type="Proteomes" id="UP000322997"/>
    </source>
</evidence>
<reference evidence="3" key="1">
    <citation type="submission" date="2015-07" db="EMBL/GenBank/DDBJ databases">
        <title>Fjat-14235 jcm11544.</title>
        <authorList>
            <person name="Liu B."/>
            <person name="Wang J."/>
            <person name="Zhu Y."/>
            <person name="Liu G."/>
            <person name="Chen Q."/>
            <person name="Chen Z."/>
            <person name="Lan J."/>
            <person name="Che J."/>
            <person name="Ge C."/>
            <person name="Shi H."/>
            <person name="Pan Z."/>
            <person name="Liu X."/>
        </authorList>
    </citation>
    <scope>NUCLEOTIDE SEQUENCE [LARGE SCALE GENOMIC DNA]</scope>
    <source>
        <strain evidence="3">JCM 11544</strain>
    </source>
</reference>
<dbReference type="OrthoDB" id="2437963at2"/>
<dbReference type="InterPro" id="IPR024962">
    <property type="entry name" value="YukD-like"/>
</dbReference>
<dbReference type="EMBL" id="VTEQ01000006">
    <property type="protein sequence ID" value="TYS51419.1"/>
    <property type="molecule type" value="Genomic_DNA"/>
</dbReference>
<dbReference type="Proteomes" id="UP000037405">
    <property type="component" value="Unassembled WGS sequence"/>
</dbReference>
<dbReference type="GeneID" id="89536619"/>
<comment type="caution">
    <text evidence="1">The sequence shown here is derived from an EMBL/GenBank/DDBJ whole genome shotgun (WGS) entry which is preliminary data.</text>
</comment>
<reference evidence="1" key="2">
    <citation type="submission" date="2015-07" db="EMBL/GenBank/DDBJ databases">
        <title>MeaNS - Measles Nucleotide Surveillance Program.</title>
        <authorList>
            <person name="Tran T."/>
            <person name="Druce J."/>
        </authorList>
    </citation>
    <scope>NUCLEOTIDE SEQUENCE</scope>
    <source>
        <strain evidence="1">JCM 11544</strain>
    </source>
</reference>
<gene>
    <name evidence="1" type="ORF">AF331_20005</name>
    <name evidence="2" type="ORF">FZC83_17765</name>
</gene>
<dbReference type="STRING" id="189381.GCA_900166615_00216"/>
<dbReference type="PATRIC" id="fig|189381.12.peg.3534"/>
<keyword evidence="3" id="KW-1185">Reference proteome</keyword>
<evidence type="ECO:0000313" key="1">
    <source>
        <dbReference type="EMBL" id="KON83117.1"/>
    </source>
</evidence>
<dbReference type="Pfam" id="PF08817">
    <property type="entry name" value="YukD"/>
    <property type="match status" value="1"/>
</dbReference>
<sequence length="80" mass="9289">MYIEITVDLNRYQKGKVLDLRLSNYHTVKKLIDLVWQSQKLTSEPREGYWIRISNKDLVISGNARLNEAGILSGDRVEIL</sequence>
<name>A0A0M0G0J0_9BACI</name>
<evidence type="ECO:0000313" key="2">
    <source>
        <dbReference type="EMBL" id="TYS51419.1"/>
    </source>
</evidence>
<protein>
    <submittedName>
        <fullName evidence="1">Ubiquitin</fullName>
    </submittedName>
</protein>
<dbReference type="RefSeq" id="WP_053429740.1">
    <property type="nucleotide sequence ID" value="NZ_BSED01000014.1"/>
</dbReference>
<dbReference type="EMBL" id="LGUE01000008">
    <property type="protein sequence ID" value="KON83117.1"/>
    <property type="molecule type" value="Genomic_DNA"/>
</dbReference>
<dbReference type="Proteomes" id="UP000322997">
    <property type="component" value="Unassembled WGS sequence"/>
</dbReference>
<proteinExistence type="predicted"/>
<dbReference type="Gene3D" id="3.10.20.90">
    <property type="entry name" value="Phosphatidylinositol 3-kinase Catalytic Subunit, Chain A, domain 1"/>
    <property type="match status" value="1"/>
</dbReference>
<reference evidence="2 4" key="3">
    <citation type="submission" date="2019-08" db="EMBL/GenBank/DDBJ databases">
        <title>Bacillus genomes from the desert of Cuatro Cienegas, Coahuila.</title>
        <authorList>
            <person name="Olmedo-Alvarez G."/>
        </authorList>
    </citation>
    <scope>NUCLEOTIDE SEQUENCE [LARGE SCALE GENOMIC DNA]</scope>
    <source>
        <strain evidence="2 4">CH108_3D</strain>
    </source>
</reference>